<dbReference type="RefSeq" id="WP_106291856.1">
    <property type="nucleotide sequence ID" value="NZ_CAWNTC010000003.1"/>
</dbReference>
<comment type="caution">
    <text evidence="1">The sequence shown here is derived from an EMBL/GenBank/DDBJ whole genome shotgun (WGS) entry which is preliminary data.</text>
</comment>
<accession>A0A2T1BX70</accession>
<dbReference type="EMBL" id="PVWJ01000199">
    <property type="protein sequence ID" value="PSB00507.1"/>
    <property type="molecule type" value="Genomic_DNA"/>
</dbReference>
<feature type="non-terminal residue" evidence="1">
    <location>
        <position position="1"/>
    </location>
</feature>
<dbReference type="GO" id="GO:0051301">
    <property type="term" value="P:cell division"/>
    <property type="evidence" value="ECO:0007669"/>
    <property type="project" value="UniProtKB-KW"/>
</dbReference>
<dbReference type="Gene3D" id="3.40.50.300">
    <property type="entry name" value="P-loop containing nucleotide triphosphate hydrolases"/>
    <property type="match status" value="1"/>
</dbReference>
<reference evidence="1 2" key="2">
    <citation type="submission" date="2018-03" db="EMBL/GenBank/DDBJ databases">
        <title>The ancient ancestry and fast evolution of plastids.</title>
        <authorList>
            <person name="Moore K.R."/>
            <person name="Magnabosco C."/>
            <person name="Momper L."/>
            <person name="Gold D.A."/>
            <person name="Bosak T."/>
            <person name="Fournier G.P."/>
        </authorList>
    </citation>
    <scope>NUCLEOTIDE SEQUENCE [LARGE SCALE GENOMIC DNA]</scope>
    <source>
        <strain evidence="1 2">CCAP 1448/3</strain>
    </source>
</reference>
<organism evidence="1 2">
    <name type="scientific">Merismopedia glauca CCAP 1448/3</name>
    <dbReference type="NCBI Taxonomy" id="1296344"/>
    <lineage>
        <taxon>Bacteria</taxon>
        <taxon>Bacillati</taxon>
        <taxon>Cyanobacteriota</taxon>
        <taxon>Cyanophyceae</taxon>
        <taxon>Synechococcales</taxon>
        <taxon>Merismopediaceae</taxon>
        <taxon>Merismopedia</taxon>
    </lineage>
</organism>
<keyword evidence="2" id="KW-1185">Reference proteome</keyword>
<dbReference type="InterPro" id="IPR027417">
    <property type="entry name" value="P-loop_NTPase"/>
</dbReference>
<dbReference type="Proteomes" id="UP000238762">
    <property type="component" value="Unassembled WGS sequence"/>
</dbReference>
<keyword evidence="1" id="KW-0132">Cell division</keyword>
<dbReference type="SUPFAM" id="SSF52540">
    <property type="entry name" value="P-loop containing nucleoside triphosphate hydrolases"/>
    <property type="match status" value="1"/>
</dbReference>
<sequence length="279" mass="30628">QNIVGETCYPLHMASPYGVNPLVVNLDPEGGGSSLQAISVASVLKKALQLGPIQEGLMLDVLATCYNRRHIFQSNFDSWRNEPPNFDDVQQEINNRVAAGCKDSAKLKLKLAATFQYGIFSRPTFSLKERLIRVDLCKLPPALGAIAAESLAKQLMDSHRLLGEIKGKLPRTYLFIDEAKEMPKLSGSACDRIIADGRKYGLALALASQSERHLSLDVIGNSATKIVLPVDASEVGKVARKFRFAENRVAQLVPLTALCRFGTTAEVVEIEPYYLRGEK</sequence>
<evidence type="ECO:0000313" key="1">
    <source>
        <dbReference type="EMBL" id="PSB00507.1"/>
    </source>
</evidence>
<dbReference type="InterPro" id="IPR051162">
    <property type="entry name" value="T4SS_component"/>
</dbReference>
<protein>
    <submittedName>
        <fullName evidence="1">Cell division protein FtsK</fullName>
    </submittedName>
</protein>
<dbReference type="PANTHER" id="PTHR30121:SF6">
    <property type="entry name" value="SLR6007 PROTEIN"/>
    <property type="match status" value="1"/>
</dbReference>
<evidence type="ECO:0000313" key="2">
    <source>
        <dbReference type="Proteomes" id="UP000238762"/>
    </source>
</evidence>
<keyword evidence="1" id="KW-0131">Cell cycle</keyword>
<gene>
    <name evidence="1" type="ORF">C7B64_23190</name>
</gene>
<dbReference type="AlphaFoldDB" id="A0A2T1BX70"/>
<name>A0A2T1BX70_9CYAN</name>
<proteinExistence type="predicted"/>
<dbReference type="OrthoDB" id="9806951at2"/>
<dbReference type="PANTHER" id="PTHR30121">
    <property type="entry name" value="UNCHARACTERIZED PROTEIN YJGR-RELATED"/>
    <property type="match status" value="1"/>
</dbReference>
<reference evidence="1 2" key="1">
    <citation type="submission" date="2018-02" db="EMBL/GenBank/DDBJ databases">
        <authorList>
            <person name="Cohen D.B."/>
            <person name="Kent A.D."/>
        </authorList>
    </citation>
    <scope>NUCLEOTIDE SEQUENCE [LARGE SCALE GENOMIC DNA]</scope>
    <source>
        <strain evidence="1 2">CCAP 1448/3</strain>
    </source>
</reference>